<feature type="transmembrane region" description="Helical" evidence="8">
    <location>
        <begin position="224"/>
        <end position="244"/>
    </location>
</feature>
<keyword evidence="2" id="KW-1003">Cell membrane</keyword>
<dbReference type="AlphaFoldDB" id="A0A857N5F3"/>
<evidence type="ECO:0008006" key="11">
    <source>
        <dbReference type="Google" id="ProtNLM"/>
    </source>
</evidence>
<dbReference type="GO" id="GO:0005886">
    <property type="term" value="C:plasma membrane"/>
    <property type="evidence" value="ECO:0007669"/>
    <property type="project" value="UniProtKB-SubCell"/>
</dbReference>
<organism evidence="9 10">
    <name type="scientific">Candidatus Chazhemtobacterium aquaticus</name>
    <dbReference type="NCBI Taxonomy" id="2715735"/>
    <lineage>
        <taxon>Bacteria</taxon>
        <taxon>Candidatus Chazhemtobacteraceae</taxon>
        <taxon>Candidatus Chazhemtobacterium</taxon>
    </lineage>
</organism>
<feature type="transmembrane region" description="Helical" evidence="8">
    <location>
        <begin position="7"/>
        <end position="25"/>
    </location>
</feature>
<feature type="transmembrane region" description="Helical" evidence="8">
    <location>
        <begin position="314"/>
        <end position="335"/>
    </location>
</feature>
<feature type="transmembrane region" description="Helical" evidence="8">
    <location>
        <begin position="347"/>
        <end position="368"/>
    </location>
</feature>
<evidence type="ECO:0000256" key="5">
    <source>
        <dbReference type="ARBA" id="ARBA00022692"/>
    </source>
</evidence>
<dbReference type="PANTHER" id="PTHR33908:SF11">
    <property type="entry name" value="MEMBRANE PROTEIN"/>
    <property type="match status" value="1"/>
</dbReference>
<name>A0A857N5F3_9BACT</name>
<evidence type="ECO:0000313" key="9">
    <source>
        <dbReference type="EMBL" id="QHO63485.1"/>
    </source>
</evidence>
<dbReference type="GO" id="GO:0016763">
    <property type="term" value="F:pentosyltransferase activity"/>
    <property type="evidence" value="ECO:0007669"/>
    <property type="project" value="TreeGrafter"/>
</dbReference>
<proteinExistence type="predicted"/>
<sequence length="557" mass="64948">MKLNRLYLLAAIIFVLAVLLRFLYIDTIPNNLTMDEVNNGYTAYSLLKTGHDEWGNFLPFSFRSVGDYKPPILIYLTVPSIALFGLNEFSVRFPVALASLFSLLFTLLLSKKFLFAKQPLWFHLFVLFLFATSPWHIIFSRSGYEAVVALLFFLINILLLLQFIKEKRPILLALAITFAFLSVFTYHSYKVFTPLMNLLVIFVYRQTLLEHFKHVFGTSRLHCSYLAVLGLLIFLSWFLITQYLTGPGATRASMVFISSDYEYKVALIDKLLKYDFHHYQYLFFPLFWFKRYLDYFSPNFYLYSGLELTQPGHIGSGVTGFAVFSLFVTGLYALLFNKGKLLIRQPIRTILLGWLFIGFLPASLANNIQQPLRALAALPAILFIAALGLLHLFQSLRNRFHLIVIAVFLTTLFVFDYVRFADHYLIHYPYDLAEGRHYGWKQIYQYLEPIKDNYHQIYVDQRYGHTGRTTYSVPYLYFLFYSQYDPLVFQQDPRRKQHDANFDQFIFGDIDWQSQDLGKNNLFVASPWSFTIYQGPILHTVYFPDGVPALHIIEGPK</sequence>
<comment type="subcellular location">
    <subcellularLocation>
        <location evidence="1">Cell membrane</location>
        <topology evidence="1">Multi-pass membrane protein</topology>
    </subcellularLocation>
</comment>
<evidence type="ECO:0000256" key="8">
    <source>
        <dbReference type="SAM" id="Phobius"/>
    </source>
</evidence>
<dbReference type="InterPro" id="IPR050297">
    <property type="entry name" value="LipidA_mod_glycosyltrf_83"/>
</dbReference>
<evidence type="ECO:0000256" key="7">
    <source>
        <dbReference type="ARBA" id="ARBA00023136"/>
    </source>
</evidence>
<keyword evidence="5 8" id="KW-0812">Transmembrane</keyword>
<keyword evidence="6 8" id="KW-1133">Transmembrane helix</keyword>
<keyword evidence="10" id="KW-1185">Reference proteome</keyword>
<gene>
    <name evidence="9" type="ORF">MICH65_0504</name>
</gene>
<dbReference type="KEGG" id="caqa:MICH65_0504"/>
<dbReference type="RefSeq" id="WP_161931864.1">
    <property type="nucleotide sequence ID" value="NZ_CP047901.1"/>
</dbReference>
<evidence type="ECO:0000256" key="3">
    <source>
        <dbReference type="ARBA" id="ARBA00022676"/>
    </source>
</evidence>
<dbReference type="GO" id="GO:0009103">
    <property type="term" value="P:lipopolysaccharide biosynthetic process"/>
    <property type="evidence" value="ECO:0007669"/>
    <property type="project" value="UniProtKB-ARBA"/>
</dbReference>
<evidence type="ECO:0000256" key="6">
    <source>
        <dbReference type="ARBA" id="ARBA00022989"/>
    </source>
</evidence>
<protein>
    <recommendedName>
        <fullName evidence="11">Glycosyltransferase RgtA/B/C/D-like domain-containing protein</fullName>
    </recommendedName>
</protein>
<feature type="transmembrane region" description="Helical" evidence="8">
    <location>
        <begin position="120"/>
        <end position="138"/>
    </location>
</feature>
<dbReference type="EMBL" id="CP047901">
    <property type="protein sequence ID" value="QHO63485.1"/>
    <property type="molecule type" value="Genomic_DNA"/>
</dbReference>
<feature type="transmembrane region" description="Helical" evidence="8">
    <location>
        <begin position="170"/>
        <end position="189"/>
    </location>
</feature>
<evidence type="ECO:0000256" key="2">
    <source>
        <dbReference type="ARBA" id="ARBA00022475"/>
    </source>
</evidence>
<feature type="transmembrane region" description="Helical" evidence="8">
    <location>
        <begin position="195"/>
        <end position="212"/>
    </location>
</feature>
<feature type="transmembrane region" description="Helical" evidence="8">
    <location>
        <begin position="374"/>
        <end position="393"/>
    </location>
</feature>
<dbReference type="PANTHER" id="PTHR33908">
    <property type="entry name" value="MANNOSYLTRANSFERASE YKCB-RELATED"/>
    <property type="match status" value="1"/>
</dbReference>
<feature type="transmembrane region" description="Helical" evidence="8">
    <location>
        <begin position="400"/>
        <end position="418"/>
    </location>
</feature>
<feature type="transmembrane region" description="Helical" evidence="8">
    <location>
        <begin position="144"/>
        <end position="163"/>
    </location>
</feature>
<evidence type="ECO:0000313" key="10">
    <source>
        <dbReference type="Proteomes" id="UP000463983"/>
    </source>
</evidence>
<feature type="transmembrane region" description="Helical" evidence="8">
    <location>
        <begin position="89"/>
        <end position="108"/>
    </location>
</feature>
<reference evidence="10" key="1">
    <citation type="journal article" date="2020" name="Microorganisms">
        <title>Complete Genome of a Member of a New Bacterial Lineage in the Microgenomates Group Reveals an Unusual Nucleotide Composition Disparity Between Two Strands of DNA and Limited Metabolic Potential.</title>
        <authorList>
            <person name="Kadnikov V.V."/>
            <person name="Mardanov A.V."/>
            <person name="Beletsky A.V."/>
            <person name="Karnachuk O.V."/>
            <person name="Ravin N.V."/>
        </authorList>
    </citation>
    <scope>NUCLEOTIDE SEQUENCE [LARGE SCALE GENOMIC DNA]</scope>
</reference>
<keyword evidence="3" id="KW-0328">Glycosyltransferase</keyword>
<keyword evidence="4" id="KW-0808">Transferase</keyword>
<evidence type="ECO:0000256" key="1">
    <source>
        <dbReference type="ARBA" id="ARBA00004651"/>
    </source>
</evidence>
<keyword evidence="7 8" id="KW-0472">Membrane</keyword>
<dbReference type="Proteomes" id="UP000463983">
    <property type="component" value="Chromosome"/>
</dbReference>
<accession>A0A857N5F3</accession>
<evidence type="ECO:0000256" key="4">
    <source>
        <dbReference type="ARBA" id="ARBA00022679"/>
    </source>
</evidence>